<organism evidence="7 8">
    <name type="scientific">Tritrichomonas foetus</name>
    <dbReference type="NCBI Taxonomy" id="1144522"/>
    <lineage>
        <taxon>Eukaryota</taxon>
        <taxon>Metamonada</taxon>
        <taxon>Parabasalia</taxon>
        <taxon>Tritrichomonadida</taxon>
        <taxon>Tritrichomonadidae</taxon>
        <taxon>Tritrichomonas</taxon>
    </lineage>
</organism>
<feature type="compositionally biased region" description="Basic residues" evidence="4">
    <location>
        <begin position="960"/>
        <end position="985"/>
    </location>
</feature>
<evidence type="ECO:0000313" key="8">
    <source>
        <dbReference type="Proteomes" id="UP000179807"/>
    </source>
</evidence>
<dbReference type="PANTHER" id="PTHR13980:SF15">
    <property type="entry name" value="FACT COMPLEX SUBUNIT SPT16"/>
    <property type="match status" value="1"/>
</dbReference>
<dbReference type="InterPro" id="IPR011993">
    <property type="entry name" value="PH-like_dom_sf"/>
</dbReference>
<dbReference type="OrthoDB" id="10251642at2759"/>
<dbReference type="GO" id="GO:0006260">
    <property type="term" value="P:DNA replication"/>
    <property type="evidence" value="ECO:0007669"/>
    <property type="project" value="UniProtKB-KW"/>
</dbReference>
<evidence type="ECO:0000256" key="4">
    <source>
        <dbReference type="SAM" id="MobiDB-lite"/>
    </source>
</evidence>
<dbReference type="SMART" id="SM01287">
    <property type="entry name" value="Rtt106"/>
    <property type="match status" value="1"/>
</dbReference>
<keyword evidence="3" id="KW-0227">DNA damage</keyword>
<keyword evidence="3" id="KW-0805">Transcription regulation</keyword>
<dbReference type="InterPro" id="IPR013719">
    <property type="entry name" value="RTT106/SPT16-like_middle_dom"/>
</dbReference>
<evidence type="ECO:0000313" key="7">
    <source>
        <dbReference type="EMBL" id="OHT03177.1"/>
    </source>
</evidence>
<dbReference type="GO" id="GO:0006368">
    <property type="term" value="P:transcription elongation by RNA polymerase II"/>
    <property type="evidence" value="ECO:0007669"/>
    <property type="project" value="TreeGrafter"/>
</dbReference>
<accession>A0A1J4JVL2</accession>
<dbReference type="Gene3D" id="3.90.230.10">
    <property type="entry name" value="Creatinase/methionine aminopeptidase superfamily"/>
    <property type="match status" value="1"/>
</dbReference>
<dbReference type="InterPro" id="IPR036005">
    <property type="entry name" value="Creatinase/aminopeptidase-like"/>
</dbReference>
<comment type="similarity">
    <text evidence="1 3">Belongs to the peptidase M24 family. SPT16 subfamily.</text>
</comment>
<dbReference type="RefSeq" id="XP_068356313.1">
    <property type="nucleotide sequence ID" value="XM_068493347.1"/>
</dbReference>
<sequence length="985" mass="112483">MAEPQTNSRFELFCKQFWTEENKNSYGYVLILSSAKSKKPYTIDDALYVWFYQNHTTNTYIAIGHEKVTIFCLESQSKYFSEFSRMTDVEVKTFSSDLPQHVRDFIGDKKVAITSNLEDNDDFSSLSTENVQAQIEEILIIHEKAEQTRCRNGVKVADRAIKKILEHNLVSIIQDHEPMECTEFSHSVASELDKPEKLSLHFKPNEVLPAFPPAVSCGKNISIEFPPRCVGGIPPNIINIAISATVGVRFKSYVGAVGRTYLINATDEQKAAYKAVLKARDECVAAMKVGTKYSEVYEAFKGALDEKYQQYIPQCIGKFAGVQIGTDYHEVSAESTDVVQPNTTIIFTFGLQDYPADSDDSIMDNKFSFQITDTVQVAETEEEGSRFVSSAPVKFKSVAYKLDPADSKKIQEEILNDNTNMAERTRHHKNPNQGKSDDINSKIFQEFKRTDRKRDKVEDGNAADLIADSYKSEKDIPNISGHTNRIVITDHSKTVFLPIYGILVPFHISYIKQAQEETLDENSSYLTLRFEIPKEGIHVKNLYIRELMFTAKGQKVFQSIAKNIRDMRTKYHTELKKQKDEKGLYKSNEKFEKLESNAPRISGSNLHIRPALAGKKSVGNLEAHKNAFRYRSTSGDTIIIMYSNIRLAVFQPSKKETTTLIHFMLNRPIKIANKPTNNITFFKQVVESAVDTSMRSSSMTDQGEIAEEEREARIRKKINKEFRDFCKAVMNLDNPNKPNFEIPQKKLGFYGVPDKSRVFLMPTLNALVSVAEQPAYVLMRDDIQIAIFEHKDLSSRTFDLTFILIGWETAEYNSSISQITTIDTEYFDTIKGWLEAIEVKYYVRRSNLNWKKCLPDMRKNQEAFQDTIGWDDFLVESSSSDETDPENTDDQEFNEDDDEYDDDDDDEEFDAADSDEDDDAPPEDSSDEGEDWQQLEEKAVSYDSRHSQRFQSDDEDVNPRRKPSSKHGSHGHSSHGHSSHKSKHH</sequence>
<gene>
    <name evidence="7" type="ORF">TRFO_06860</name>
</gene>
<evidence type="ECO:0000259" key="5">
    <source>
        <dbReference type="SMART" id="SM01286"/>
    </source>
</evidence>
<feature type="compositionally biased region" description="Acidic residues" evidence="4">
    <location>
        <begin position="879"/>
        <end position="934"/>
    </location>
</feature>
<dbReference type="Gene3D" id="2.30.29.210">
    <property type="entry name" value="FACT complex subunit Spt16p/Cdc68p"/>
    <property type="match status" value="1"/>
</dbReference>
<name>A0A1J4JVL2_9EUKA</name>
<feature type="domain" description="FACT complex subunit SPT16 middle" evidence="5">
    <location>
        <begin position="486"/>
        <end position="630"/>
    </location>
</feature>
<comment type="subcellular location">
    <subcellularLocation>
        <location evidence="3">Nucleus</location>
    </subcellularLocation>
    <subcellularLocation>
        <location evidence="3">Chromosome</location>
    </subcellularLocation>
</comment>
<dbReference type="Pfam" id="PF08512">
    <property type="entry name" value="Rttp106-like_middle"/>
    <property type="match status" value="1"/>
</dbReference>
<dbReference type="GeneID" id="94828051"/>
<evidence type="ECO:0000259" key="6">
    <source>
        <dbReference type="SMART" id="SM01287"/>
    </source>
</evidence>
<dbReference type="InterPro" id="IPR056595">
    <property type="entry name" value="Fact-SPT16_PH"/>
</dbReference>
<dbReference type="GO" id="GO:0006281">
    <property type="term" value="P:DNA repair"/>
    <property type="evidence" value="ECO:0007669"/>
    <property type="project" value="UniProtKB-UniRule"/>
</dbReference>
<dbReference type="GO" id="GO:0035101">
    <property type="term" value="C:FACT complex"/>
    <property type="evidence" value="ECO:0007669"/>
    <property type="project" value="UniProtKB-UniRule"/>
</dbReference>
<keyword evidence="3" id="KW-0804">Transcription</keyword>
<dbReference type="GO" id="GO:0031491">
    <property type="term" value="F:nucleosome binding"/>
    <property type="evidence" value="ECO:0007669"/>
    <property type="project" value="TreeGrafter"/>
</dbReference>
<dbReference type="Pfam" id="PF24824">
    <property type="entry name" value="PH_SPT16"/>
    <property type="match status" value="1"/>
</dbReference>
<dbReference type="SMART" id="SM01286">
    <property type="entry name" value="SPT16"/>
    <property type="match status" value="1"/>
</dbReference>
<dbReference type="Pfam" id="PF08644">
    <property type="entry name" value="SPT16"/>
    <property type="match status" value="1"/>
</dbReference>
<evidence type="ECO:0000256" key="3">
    <source>
        <dbReference type="RuleBase" id="RU367052"/>
    </source>
</evidence>
<feature type="domain" description="Histone chaperone RTT106/FACT complex subunit SPT16-like middle" evidence="6">
    <location>
        <begin position="749"/>
        <end position="844"/>
    </location>
</feature>
<feature type="region of interest" description="Disordered" evidence="4">
    <location>
        <begin position="876"/>
        <end position="985"/>
    </location>
</feature>
<dbReference type="InterPro" id="IPR013953">
    <property type="entry name" value="FACT_SPT16_M"/>
</dbReference>
<dbReference type="Gene3D" id="2.30.29.30">
    <property type="entry name" value="Pleckstrin-homology domain (PH domain)/Phosphotyrosine-binding domain (PTB)"/>
    <property type="match status" value="1"/>
</dbReference>
<keyword evidence="8" id="KW-1185">Reference proteome</keyword>
<dbReference type="Gene3D" id="2.30.29.150">
    <property type="match status" value="1"/>
</dbReference>
<dbReference type="Pfam" id="PF00557">
    <property type="entry name" value="Peptidase_M24"/>
    <property type="match status" value="1"/>
</dbReference>
<keyword evidence="3" id="KW-0234">DNA repair</keyword>
<evidence type="ECO:0000256" key="2">
    <source>
        <dbReference type="ARBA" id="ARBA00023054"/>
    </source>
</evidence>
<dbReference type="AlphaFoldDB" id="A0A1J4JVL2"/>
<dbReference type="Proteomes" id="UP000179807">
    <property type="component" value="Unassembled WGS sequence"/>
</dbReference>
<dbReference type="VEuPathDB" id="TrichDB:TRFO_06860"/>
<dbReference type="SUPFAM" id="SSF55920">
    <property type="entry name" value="Creatinase/aminopeptidase"/>
    <property type="match status" value="1"/>
</dbReference>
<keyword evidence="3" id="KW-0158">Chromosome</keyword>
<dbReference type="PANTHER" id="PTHR13980">
    <property type="entry name" value="CDC68 RELATED"/>
    <property type="match status" value="1"/>
</dbReference>
<keyword evidence="3" id="KW-0235">DNA replication</keyword>
<evidence type="ECO:0000256" key="1">
    <source>
        <dbReference type="ARBA" id="ARBA00010779"/>
    </source>
</evidence>
<feature type="compositionally biased region" description="Basic and acidic residues" evidence="4">
    <location>
        <begin position="935"/>
        <end position="946"/>
    </location>
</feature>
<comment type="caution">
    <text evidence="7">The sequence shown here is derived from an EMBL/GenBank/DDBJ whole genome shotgun (WGS) entry which is preliminary data.</text>
</comment>
<reference evidence="7" key="1">
    <citation type="submission" date="2016-10" db="EMBL/GenBank/DDBJ databases">
        <authorList>
            <person name="Benchimol M."/>
            <person name="Almeida L.G."/>
            <person name="Vasconcelos A.T."/>
            <person name="Perreira-Neves A."/>
            <person name="Rosa I.A."/>
            <person name="Tasca T."/>
            <person name="Bogo M.R."/>
            <person name="de Souza W."/>
        </authorList>
    </citation>
    <scope>NUCLEOTIDE SEQUENCE [LARGE SCALE GENOMIC DNA]</scope>
    <source>
        <strain evidence="7">K</strain>
    </source>
</reference>
<dbReference type="EMBL" id="MLAK01000838">
    <property type="protein sequence ID" value="OHT03177.1"/>
    <property type="molecule type" value="Genomic_DNA"/>
</dbReference>
<dbReference type="GO" id="GO:0004177">
    <property type="term" value="F:aminopeptidase activity"/>
    <property type="evidence" value="ECO:0007669"/>
    <property type="project" value="UniProtKB-KW"/>
</dbReference>
<comment type="subunit">
    <text evidence="3">Component of the FACT complex.</text>
</comment>
<proteinExistence type="inferred from homology"/>
<keyword evidence="2" id="KW-0175">Coiled coil</keyword>
<keyword evidence="3" id="KW-0539">Nucleus</keyword>
<protein>
    <recommendedName>
        <fullName evidence="3">FACT complex subunit</fullName>
    </recommendedName>
</protein>
<comment type="function">
    <text evidence="3">Component of the FACT complex, a general chromatin factor that acts to reorganize nucleosomes. The FACT complex is involved in multiple processes that require DNA as a template such as mRNA elongation, DNA replication and DNA repair. During transcription elongation the FACT complex acts as a histone chaperone that both destabilizes and restores nucleosomal structure. It facilitates the passage of RNA polymerase II and transcription by promoting the dissociation of one histone H2A-H2B dimer from the nucleosome, then subsequently promotes the reestablishment of the nucleosome following the passage of RNA polymerase II.</text>
</comment>
<dbReference type="InterPro" id="IPR000994">
    <property type="entry name" value="Pept_M24"/>
</dbReference>
<dbReference type="InterPro" id="IPR040258">
    <property type="entry name" value="Spt16"/>
</dbReference>
<dbReference type="SUPFAM" id="SSF50729">
    <property type="entry name" value="PH domain-like"/>
    <property type="match status" value="1"/>
</dbReference>